<evidence type="ECO:0000259" key="5">
    <source>
        <dbReference type="PROSITE" id="PS51503"/>
    </source>
</evidence>
<dbReference type="AlphaFoldDB" id="A0A5A7MQN5"/>
<name>A0A5A7MQN5_9PROT</name>
<dbReference type="Pfam" id="PF04588">
    <property type="entry name" value="HIG_1_N"/>
    <property type="match status" value="1"/>
</dbReference>
<dbReference type="Proteomes" id="UP000322084">
    <property type="component" value="Unassembled WGS sequence"/>
</dbReference>
<feature type="domain" description="HIG1" evidence="5">
    <location>
        <begin position="1"/>
        <end position="65"/>
    </location>
</feature>
<evidence type="ECO:0000313" key="6">
    <source>
        <dbReference type="EMBL" id="GEQ97159.1"/>
    </source>
</evidence>
<evidence type="ECO:0000256" key="3">
    <source>
        <dbReference type="ARBA" id="ARBA00023136"/>
    </source>
</evidence>
<dbReference type="Gene3D" id="6.10.140.1320">
    <property type="match status" value="1"/>
</dbReference>
<keyword evidence="3 4" id="KW-0472">Membrane</keyword>
<dbReference type="NCBIfam" id="NF033233">
    <property type="entry name" value="twin_helix"/>
    <property type="match status" value="1"/>
</dbReference>
<evidence type="ECO:0000256" key="4">
    <source>
        <dbReference type="SAM" id="Phobius"/>
    </source>
</evidence>
<dbReference type="InterPro" id="IPR007667">
    <property type="entry name" value="Hypoxia_induced_domain"/>
</dbReference>
<reference evidence="6 7" key="1">
    <citation type="submission" date="2019-09" db="EMBL/GenBank/DDBJ databases">
        <title>NBRP : Genome information of microbial organism related human and environment.</title>
        <authorList>
            <person name="Hattori M."/>
            <person name="Oshima K."/>
            <person name="Inaba H."/>
            <person name="Suda W."/>
            <person name="Sakamoto M."/>
            <person name="Iino T."/>
            <person name="Kitahara M."/>
            <person name="Oshida Y."/>
            <person name="Iida T."/>
            <person name="Kudo T."/>
            <person name="Itoh T."/>
            <person name="Ohkuma M."/>
        </authorList>
    </citation>
    <scope>NUCLEOTIDE SEQUENCE [LARGE SCALE GENOMIC DNA]</scope>
    <source>
        <strain evidence="6 7">Hi-2</strain>
    </source>
</reference>
<comment type="caution">
    <text evidence="6">The sequence shown here is derived from an EMBL/GenBank/DDBJ whole genome shotgun (WGS) entry which is preliminary data.</text>
</comment>
<evidence type="ECO:0000313" key="7">
    <source>
        <dbReference type="Proteomes" id="UP000322084"/>
    </source>
</evidence>
<protein>
    <recommendedName>
        <fullName evidence="5">HIG1 domain-containing protein</fullName>
    </recommendedName>
</protein>
<feature type="transmembrane region" description="Helical" evidence="4">
    <location>
        <begin position="6"/>
        <end position="25"/>
    </location>
</feature>
<dbReference type="PROSITE" id="PS51503">
    <property type="entry name" value="HIG1"/>
    <property type="match status" value="1"/>
</dbReference>
<evidence type="ECO:0000256" key="2">
    <source>
        <dbReference type="ARBA" id="ARBA00022989"/>
    </source>
</evidence>
<feature type="transmembrane region" description="Helical" evidence="4">
    <location>
        <begin position="46"/>
        <end position="64"/>
    </location>
</feature>
<dbReference type="RefSeq" id="WP_149999713.1">
    <property type="nucleotide sequence ID" value="NZ_BKCL01000002.1"/>
</dbReference>
<keyword evidence="1 4" id="KW-0812">Transmembrane</keyword>
<organism evidence="6 7">
    <name type="scientific">Iodidimonas gelatinilytica</name>
    <dbReference type="NCBI Taxonomy" id="1236966"/>
    <lineage>
        <taxon>Bacteria</taxon>
        <taxon>Pseudomonadati</taxon>
        <taxon>Pseudomonadota</taxon>
        <taxon>Alphaproteobacteria</taxon>
        <taxon>Iodidimonadales</taxon>
        <taxon>Iodidimonadaceae</taxon>
        <taxon>Iodidimonas</taxon>
    </lineage>
</organism>
<dbReference type="EMBL" id="BKCL01000002">
    <property type="protein sequence ID" value="GEQ97159.1"/>
    <property type="molecule type" value="Genomic_DNA"/>
</dbReference>
<evidence type="ECO:0000256" key="1">
    <source>
        <dbReference type="ARBA" id="ARBA00022692"/>
    </source>
</evidence>
<keyword evidence="2 4" id="KW-1133">Transmembrane helix</keyword>
<sequence length="65" mass="7162">MSSTLLLLIPIFMVAALGAVLLGVLNMARQGKASQQRSNKLMQWRVLLQFIAVILMGLLFYLAAN</sequence>
<accession>A0A5A7MQN5</accession>
<gene>
    <name evidence="6" type="ORF">JCM17844_07960</name>
</gene>
<proteinExistence type="predicted"/>